<reference evidence="2 3" key="1">
    <citation type="journal article" date="2010" name="Science">
        <title>Genomic analysis of organismal complexity in the multicellular green alga Volvox carteri.</title>
        <authorList>
            <person name="Prochnik S.E."/>
            <person name="Umen J."/>
            <person name="Nedelcu A.M."/>
            <person name="Hallmann A."/>
            <person name="Miller S.M."/>
            <person name="Nishii I."/>
            <person name="Ferris P."/>
            <person name="Kuo A."/>
            <person name="Mitros T."/>
            <person name="Fritz-Laylin L.K."/>
            <person name="Hellsten U."/>
            <person name="Chapman J."/>
            <person name="Simakov O."/>
            <person name="Rensing S.A."/>
            <person name="Terry A."/>
            <person name="Pangilinan J."/>
            <person name="Kapitonov V."/>
            <person name="Jurka J."/>
            <person name="Salamov A."/>
            <person name="Shapiro H."/>
            <person name="Schmutz J."/>
            <person name="Grimwood J."/>
            <person name="Lindquist E."/>
            <person name="Lucas S."/>
            <person name="Grigoriev I.V."/>
            <person name="Schmitt R."/>
            <person name="Kirk D."/>
            <person name="Rokhsar D.S."/>
        </authorList>
    </citation>
    <scope>NUCLEOTIDE SEQUENCE [LARGE SCALE GENOMIC DNA]</scope>
    <source>
        <strain evidence="3">f. Nagariensis / Eve</strain>
    </source>
</reference>
<evidence type="ECO:0000313" key="3">
    <source>
        <dbReference type="Proteomes" id="UP000001058"/>
    </source>
</evidence>
<organism evidence="3">
    <name type="scientific">Volvox carteri f. nagariensis</name>
    <dbReference type="NCBI Taxonomy" id="3068"/>
    <lineage>
        <taxon>Eukaryota</taxon>
        <taxon>Viridiplantae</taxon>
        <taxon>Chlorophyta</taxon>
        <taxon>core chlorophytes</taxon>
        <taxon>Chlorophyceae</taxon>
        <taxon>CS clade</taxon>
        <taxon>Chlamydomonadales</taxon>
        <taxon>Volvocaceae</taxon>
        <taxon>Volvox</taxon>
    </lineage>
</organism>
<name>D8TWV5_VOLCA</name>
<feature type="region of interest" description="Disordered" evidence="1">
    <location>
        <begin position="38"/>
        <end position="137"/>
    </location>
</feature>
<dbReference type="Proteomes" id="UP000001058">
    <property type="component" value="Unassembled WGS sequence"/>
</dbReference>
<evidence type="ECO:0000313" key="2">
    <source>
        <dbReference type="EMBL" id="EFJ48217.1"/>
    </source>
</evidence>
<dbReference type="InParanoid" id="D8TWV5"/>
<dbReference type="GeneID" id="9618147"/>
<protein>
    <submittedName>
        <fullName evidence="2">Uncharacterized protein</fullName>
    </submittedName>
</protein>
<dbReference type="RefSeq" id="XP_002950902.1">
    <property type="nucleotide sequence ID" value="XM_002950856.1"/>
</dbReference>
<accession>D8TWV5</accession>
<feature type="compositionally biased region" description="Polar residues" evidence="1">
    <location>
        <begin position="116"/>
        <end position="125"/>
    </location>
</feature>
<sequence length="137" mass="14606">MLRQQSKQEYVQVRQTTPNASVWQVAMEALAAYSINSSRSNRFSPSSPQGIKSPAAAAEPMYARLSRPSQPSSLPPSAVPSPSPPHVSPVAASNGGSGAGDDDAAGGWQRLRPDFCSQSTQSTRVQIRLPAPRVFEE</sequence>
<dbReference type="EMBL" id="GL378341">
    <property type="protein sequence ID" value="EFJ48217.1"/>
    <property type="molecule type" value="Genomic_DNA"/>
</dbReference>
<dbReference type="KEGG" id="vcn:VOLCADRAFT_104895"/>
<gene>
    <name evidence="2" type="ORF">VOLCADRAFT_104895</name>
</gene>
<proteinExistence type="predicted"/>
<keyword evidence="3" id="KW-1185">Reference proteome</keyword>
<feature type="compositionally biased region" description="Low complexity" evidence="1">
    <location>
        <begin position="38"/>
        <end position="48"/>
    </location>
</feature>
<evidence type="ECO:0000256" key="1">
    <source>
        <dbReference type="SAM" id="MobiDB-lite"/>
    </source>
</evidence>
<dbReference type="AlphaFoldDB" id="D8TWV5"/>
<feature type="compositionally biased region" description="Pro residues" evidence="1">
    <location>
        <begin position="73"/>
        <end position="87"/>
    </location>
</feature>